<sequence>MKRIILSSIAAIAAIGSATAAIANTAPPAEIPRAASTPTTPKNWVGPTGKILAQALVDQVAASHPELVSITVHAVPAGLTDYTMIAGTFPDRIGNVSSPGDVITAKKGVTQVESKWGTPDFGKKVSILVPLKDTSGKYLPVTMVLAFKQSPTSGLIDLDFMHPAVRIRDSLAPMIASTEALFAPVR</sequence>
<dbReference type="EMBL" id="PHUF01000003">
    <property type="protein sequence ID" value="PKB19017.1"/>
    <property type="molecule type" value="Genomic_DNA"/>
</dbReference>
<evidence type="ECO:0000313" key="3">
    <source>
        <dbReference type="Proteomes" id="UP000232587"/>
    </source>
</evidence>
<proteinExistence type="predicted"/>
<dbReference type="OrthoDB" id="193185at2"/>
<evidence type="ECO:0000256" key="1">
    <source>
        <dbReference type="SAM" id="SignalP"/>
    </source>
</evidence>
<organism evidence="2 3">
    <name type="scientific">Novosphingobium kunmingense</name>
    <dbReference type="NCBI Taxonomy" id="1211806"/>
    <lineage>
        <taxon>Bacteria</taxon>
        <taxon>Pseudomonadati</taxon>
        <taxon>Pseudomonadota</taxon>
        <taxon>Alphaproteobacteria</taxon>
        <taxon>Sphingomonadales</taxon>
        <taxon>Sphingomonadaceae</taxon>
        <taxon>Novosphingobium</taxon>
    </lineage>
</organism>
<protein>
    <submittedName>
        <fullName evidence="2">Uncharacterized protein</fullName>
    </submittedName>
</protein>
<evidence type="ECO:0000313" key="2">
    <source>
        <dbReference type="EMBL" id="PKB19017.1"/>
    </source>
</evidence>
<reference evidence="2 3" key="1">
    <citation type="submission" date="2017-11" db="EMBL/GenBank/DDBJ databases">
        <title>Genomic Encyclopedia of Type Strains, Phase III (KMG-III): the genomes of soil and plant-associated and newly described type strains.</title>
        <authorList>
            <person name="Whitman W."/>
        </authorList>
    </citation>
    <scope>NUCLEOTIDE SEQUENCE [LARGE SCALE GENOMIC DNA]</scope>
    <source>
        <strain evidence="2 3">CGMCC 1.12274</strain>
    </source>
</reference>
<gene>
    <name evidence="2" type="ORF">B0I00_1244</name>
</gene>
<feature type="chain" id="PRO_5014715614" evidence="1">
    <location>
        <begin position="21"/>
        <end position="186"/>
    </location>
</feature>
<accession>A0A2N0HJ85</accession>
<comment type="caution">
    <text evidence="2">The sequence shown here is derived from an EMBL/GenBank/DDBJ whole genome shotgun (WGS) entry which is preliminary data.</text>
</comment>
<keyword evidence="1" id="KW-0732">Signal</keyword>
<dbReference type="RefSeq" id="WP_100866540.1">
    <property type="nucleotide sequence ID" value="NZ_PHUF01000003.1"/>
</dbReference>
<dbReference type="AlphaFoldDB" id="A0A2N0HJ85"/>
<keyword evidence="3" id="KW-1185">Reference proteome</keyword>
<name>A0A2N0HJ85_9SPHN</name>
<feature type="signal peptide" evidence="1">
    <location>
        <begin position="1"/>
        <end position="20"/>
    </location>
</feature>
<dbReference type="Proteomes" id="UP000232587">
    <property type="component" value="Unassembled WGS sequence"/>
</dbReference>